<name>A0A8T6RA42_9MICO</name>
<evidence type="ECO:0000313" key="2">
    <source>
        <dbReference type="EMBL" id="NHA69071.1"/>
    </source>
</evidence>
<dbReference type="SUPFAM" id="SSF56801">
    <property type="entry name" value="Acetyl-CoA synthetase-like"/>
    <property type="match status" value="1"/>
</dbReference>
<reference evidence="2" key="1">
    <citation type="submission" date="2020-03" db="EMBL/GenBank/DDBJ databases">
        <title>Phycicoccus flavus sp. nov., a novel endophytic actinobacterium isolated from branch of Kandelia candel.</title>
        <authorList>
            <person name="Tuo L."/>
        </authorList>
    </citation>
    <scope>NUCLEOTIDE SEQUENCE</scope>
    <source>
        <strain evidence="2">CMS6Z-2</strain>
    </source>
</reference>
<sequence>METAVRHPRPTSTPAPAVVMPPVVGAVRVGASLLAGLLALAVVRGAALTLGRRPAGLLFLGRHGGRAAQRAGLVAAVLTAARARRRVPAYWAATAGVRPWRAALGAGRLSAYLDALPVLDKRGYIDAHPLERRCLDGRLPERGVEVDESSGSSGRPYQWVRSRQELDEVERSLAVQAALQLAPRRHRRVVVLNCFSMGAWATGQSVSGALRHLGVLKACGPDADTALAAIDLVGPDVCYVVCGYPPFLDTLVRTAADRGVDLSGLELWGFVGGEGMTEVLRTRLERTFHRVFSAYGASDLDIGVAGECELTVALRRAAAGNPAFAEALFGRAHRLPMVFCYDPSTYHVETVTGTDGDELVVTVTRRLLSPRVRYAVHDAGGTLEHEAVRRLAREHGVVLPTRDQPRLPLLFVSGRADSTVSHMGANLYPEDVDTALGLLATDEPGLGLGAFCLGLADTDDGATVPVVHVETTDPSAATADTVRAALAGWLVAHNRDWAAAAEEDRRALAFDVRPVPPGTGVFAANAGRIKRRYVTHTTDEES</sequence>
<dbReference type="Gene3D" id="3.40.50.12780">
    <property type="entry name" value="N-terminal domain of ligase-like"/>
    <property type="match status" value="1"/>
</dbReference>
<dbReference type="EMBL" id="SAYU02000046">
    <property type="protein sequence ID" value="NHA69071.1"/>
    <property type="molecule type" value="Genomic_DNA"/>
</dbReference>
<organism evidence="2 3">
    <name type="scientific">Phycicoccus flavus</name>
    <dbReference type="NCBI Taxonomy" id="2502783"/>
    <lineage>
        <taxon>Bacteria</taxon>
        <taxon>Bacillati</taxon>
        <taxon>Actinomycetota</taxon>
        <taxon>Actinomycetes</taxon>
        <taxon>Micrococcales</taxon>
        <taxon>Intrasporangiaceae</taxon>
        <taxon>Phycicoccus</taxon>
    </lineage>
</organism>
<evidence type="ECO:0000256" key="1">
    <source>
        <dbReference type="SAM" id="Phobius"/>
    </source>
</evidence>
<keyword evidence="1" id="KW-1133">Transmembrane helix</keyword>
<keyword evidence="3" id="KW-1185">Reference proteome</keyword>
<evidence type="ECO:0000313" key="3">
    <source>
        <dbReference type="Proteomes" id="UP000287866"/>
    </source>
</evidence>
<gene>
    <name evidence="2" type="ORF">EPD83_013570</name>
</gene>
<dbReference type="Proteomes" id="UP000287866">
    <property type="component" value="Unassembled WGS sequence"/>
</dbReference>
<dbReference type="InterPro" id="IPR042099">
    <property type="entry name" value="ANL_N_sf"/>
</dbReference>
<dbReference type="GO" id="GO:0016874">
    <property type="term" value="F:ligase activity"/>
    <property type="evidence" value="ECO:0007669"/>
    <property type="project" value="UniProtKB-KW"/>
</dbReference>
<feature type="transmembrane region" description="Helical" evidence="1">
    <location>
        <begin position="20"/>
        <end position="43"/>
    </location>
</feature>
<accession>A0A8T6RA42</accession>
<protein>
    <submittedName>
        <fullName evidence="2">Phenylacetate--CoA ligase family protein</fullName>
    </submittedName>
</protein>
<keyword evidence="2" id="KW-0436">Ligase</keyword>
<keyword evidence="1" id="KW-0472">Membrane</keyword>
<keyword evidence="1" id="KW-0812">Transmembrane</keyword>
<dbReference type="PANTHER" id="PTHR43845">
    <property type="entry name" value="BLR5969 PROTEIN"/>
    <property type="match status" value="1"/>
</dbReference>
<dbReference type="PANTHER" id="PTHR43845:SF1">
    <property type="entry name" value="BLR5969 PROTEIN"/>
    <property type="match status" value="1"/>
</dbReference>
<comment type="caution">
    <text evidence="2">The sequence shown here is derived from an EMBL/GenBank/DDBJ whole genome shotgun (WGS) entry which is preliminary data.</text>
</comment>
<dbReference type="RefSeq" id="WP_165566708.1">
    <property type="nucleotide sequence ID" value="NZ_SAYU02000046.1"/>
</dbReference>
<proteinExistence type="predicted"/>
<dbReference type="AlphaFoldDB" id="A0A8T6RA42"/>